<dbReference type="AlphaFoldDB" id="A0A402B6Z3"/>
<comment type="caution">
    <text evidence="3">The sequence shown here is derived from an EMBL/GenBank/DDBJ whole genome shotgun (WGS) entry which is preliminary data.</text>
</comment>
<organism evidence="3 4">
    <name type="scientific">Dictyobacter alpinus</name>
    <dbReference type="NCBI Taxonomy" id="2014873"/>
    <lineage>
        <taxon>Bacteria</taxon>
        <taxon>Bacillati</taxon>
        <taxon>Chloroflexota</taxon>
        <taxon>Ktedonobacteria</taxon>
        <taxon>Ktedonobacterales</taxon>
        <taxon>Dictyobacteraceae</taxon>
        <taxon>Dictyobacter</taxon>
    </lineage>
</organism>
<reference evidence="4" key="1">
    <citation type="submission" date="2018-12" db="EMBL/GenBank/DDBJ databases">
        <title>Tengunoibacter tsumagoiensis gen. nov., sp. nov., Dictyobacter kobayashii sp. nov., D. alpinus sp. nov., and D. joshuensis sp. nov. and description of Dictyobacteraceae fam. nov. within the order Ktedonobacterales isolated from Tengu-no-mugimeshi.</title>
        <authorList>
            <person name="Wang C.M."/>
            <person name="Zheng Y."/>
            <person name="Sakai Y."/>
            <person name="Toyoda A."/>
            <person name="Minakuchi Y."/>
            <person name="Abe K."/>
            <person name="Yokota A."/>
            <person name="Yabe S."/>
        </authorList>
    </citation>
    <scope>NUCLEOTIDE SEQUENCE [LARGE SCALE GENOMIC DNA]</scope>
    <source>
        <strain evidence="4">Uno16</strain>
    </source>
</reference>
<evidence type="ECO:0000256" key="1">
    <source>
        <dbReference type="SAM" id="MobiDB-lite"/>
    </source>
</evidence>
<feature type="region of interest" description="Disordered" evidence="1">
    <location>
        <begin position="167"/>
        <end position="219"/>
    </location>
</feature>
<dbReference type="Proteomes" id="UP000287171">
    <property type="component" value="Unassembled WGS sequence"/>
</dbReference>
<proteinExistence type="predicted"/>
<keyword evidence="2" id="KW-1133">Transmembrane helix</keyword>
<name>A0A402B6Z3_9CHLR</name>
<gene>
    <name evidence="3" type="ORF">KDA_26120</name>
</gene>
<keyword evidence="4" id="KW-1185">Reference proteome</keyword>
<keyword evidence="2" id="KW-0472">Membrane</keyword>
<evidence type="ECO:0000256" key="2">
    <source>
        <dbReference type="SAM" id="Phobius"/>
    </source>
</evidence>
<dbReference type="RefSeq" id="WP_126627507.1">
    <property type="nucleotide sequence ID" value="NZ_BIFT01000001.1"/>
</dbReference>
<sequence length="219" mass="23083">MLIDTLMVLWNRICGYKLTKTFVTCIFVGLGILCILGVVGLPAFSRSANISQHLPLVPNVDGGSDAIVVEPHPKSKVTPPVLASPTPTSVPTPVMTMVPPSQDQIPVPIILSPTSVIPPHPTPRVAIKLRPRWGYPRRPLHIMSAPTRVVVKAPEPIITPSVAPVPTPKVVTPTTNPTPVPEPAPTGTALPDIKPSPTSTSTVPATPDPALTISDTLLP</sequence>
<protein>
    <submittedName>
        <fullName evidence="3">Uncharacterized protein</fullName>
    </submittedName>
</protein>
<evidence type="ECO:0000313" key="4">
    <source>
        <dbReference type="Proteomes" id="UP000287171"/>
    </source>
</evidence>
<feature type="compositionally biased region" description="Low complexity" evidence="1">
    <location>
        <begin position="185"/>
        <end position="205"/>
    </location>
</feature>
<dbReference type="EMBL" id="BIFT01000001">
    <property type="protein sequence ID" value="GCE27128.1"/>
    <property type="molecule type" value="Genomic_DNA"/>
</dbReference>
<accession>A0A402B6Z3</accession>
<evidence type="ECO:0000313" key="3">
    <source>
        <dbReference type="EMBL" id="GCE27128.1"/>
    </source>
</evidence>
<keyword evidence="2" id="KW-0812">Transmembrane</keyword>
<feature type="transmembrane region" description="Helical" evidence="2">
    <location>
        <begin position="21"/>
        <end position="44"/>
    </location>
</feature>